<evidence type="ECO:0000256" key="6">
    <source>
        <dbReference type="ARBA" id="ARBA00023186"/>
    </source>
</evidence>
<dbReference type="AlphaFoldDB" id="A0A1W1CP52"/>
<dbReference type="GO" id="GO:0005886">
    <property type="term" value="C:plasma membrane"/>
    <property type="evidence" value="ECO:0007669"/>
    <property type="project" value="UniProtKB-SubCell"/>
</dbReference>
<dbReference type="EMBL" id="FPHM01000111">
    <property type="protein sequence ID" value="SFV67544.1"/>
    <property type="molecule type" value="Genomic_DNA"/>
</dbReference>
<dbReference type="GO" id="GO:0003755">
    <property type="term" value="F:peptidyl-prolyl cis-trans isomerase activity"/>
    <property type="evidence" value="ECO:0007669"/>
    <property type="project" value="UniProtKB-EC"/>
</dbReference>
<keyword evidence="4 8" id="KW-1133">Transmembrane helix</keyword>
<dbReference type="InterPro" id="IPR027304">
    <property type="entry name" value="Trigger_fact/SurA_dom_sf"/>
</dbReference>
<dbReference type="Pfam" id="PF13624">
    <property type="entry name" value="SurA_N_3"/>
    <property type="match status" value="1"/>
</dbReference>
<dbReference type="PANTHER" id="PTHR47529:SF1">
    <property type="entry name" value="PERIPLASMIC CHAPERONE PPID"/>
    <property type="match status" value="1"/>
</dbReference>
<evidence type="ECO:0000256" key="2">
    <source>
        <dbReference type="ARBA" id="ARBA00022475"/>
    </source>
</evidence>
<keyword evidence="6" id="KW-0143">Chaperone</keyword>
<evidence type="ECO:0000256" key="3">
    <source>
        <dbReference type="ARBA" id="ARBA00022692"/>
    </source>
</evidence>
<accession>A0A1W1CP52</accession>
<comment type="subcellular location">
    <subcellularLocation>
        <location evidence="1">Cell membrane</location>
        <topology evidence="1">Single-pass type II membrane protein</topology>
    </subcellularLocation>
</comment>
<evidence type="ECO:0000256" key="8">
    <source>
        <dbReference type="SAM" id="Phobius"/>
    </source>
</evidence>
<dbReference type="PANTHER" id="PTHR47529">
    <property type="entry name" value="PEPTIDYL-PROLYL CIS-TRANS ISOMERASE D"/>
    <property type="match status" value="1"/>
</dbReference>
<organism evidence="10">
    <name type="scientific">hydrothermal vent metagenome</name>
    <dbReference type="NCBI Taxonomy" id="652676"/>
    <lineage>
        <taxon>unclassified sequences</taxon>
        <taxon>metagenomes</taxon>
        <taxon>ecological metagenomes</taxon>
    </lineage>
</organism>
<evidence type="ECO:0000256" key="7">
    <source>
        <dbReference type="ARBA" id="ARBA00038408"/>
    </source>
</evidence>
<keyword evidence="10" id="KW-0413">Isomerase</keyword>
<keyword evidence="5 8" id="KW-0472">Membrane</keyword>
<evidence type="ECO:0000256" key="4">
    <source>
        <dbReference type="ARBA" id="ARBA00022989"/>
    </source>
</evidence>
<dbReference type="SUPFAM" id="SSF109998">
    <property type="entry name" value="Triger factor/SurA peptide-binding domain-like"/>
    <property type="match status" value="1"/>
</dbReference>
<dbReference type="InterPro" id="IPR052029">
    <property type="entry name" value="PpiD_chaperone"/>
</dbReference>
<evidence type="ECO:0000313" key="10">
    <source>
        <dbReference type="EMBL" id="SFV67544.1"/>
    </source>
</evidence>
<sequence>MISWMQKHNKYLVWTIWVATIAFIGAGFVGWGSYDLGGKAGNVAKVGEVEISQKKLNMVYTSIYNQYNEAMQGQFDEAKAKEMGLVKQAFSRLATQAKILNFAHEIGLIISDEELLKQLQSIPAFQNEGQFSQEIYQNYLKGQRLKAKEFEANYKEELLIQKTIALLTIDSLPLEVTAFSRAVHSSDKLAYVVLSAKDVNLTIDETKVKSFWEMKKEEFMTKQLYSLSIVWTESKDTVITEEETKAYYEKKSFNYSDVNNSQRSYENAKTDVENDLKLSKTYKTAQKSYIAFKKGKLTASEKINLSLGDLKLTPEIWQVLQSKNIGEILKPKIVGNTYATIKIENIILPKIKTYEEAKKEVSQNYTEQAKKEALITLADAKLKNFNQSTALISDFIKLDGNINLKALNSGESQQFIEKLFTSSKEKGIITLVDKIIVYNILEQRIDSIDENTSQVLEKSMNSLKKNTFEKNLIQLLDKQYPTETYVNGL</sequence>
<evidence type="ECO:0000259" key="9">
    <source>
        <dbReference type="Pfam" id="PF13145"/>
    </source>
</evidence>
<evidence type="ECO:0000256" key="5">
    <source>
        <dbReference type="ARBA" id="ARBA00023136"/>
    </source>
</evidence>
<name>A0A1W1CP52_9ZZZZ</name>
<dbReference type="InterPro" id="IPR000297">
    <property type="entry name" value="PPIase_PpiC"/>
</dbReference>
<gene>
    <name evidence="10" type="ORF">MNB_SV-13-1058</name>
</gene>
<dbReference type="Pfam" id="PF13145">
    <property type="entry name" value="Rotamase_2"/>
    <property type="match status" value="1"/>
</dbReference>
<feature type="transmembrane region" description="Helical" evidence="8">
    <location>
        <begin position="12"/>
        <end position="34"/>
    </location>
</feature>
<dbReference type="EC" id="5.2.1.8" evidence="10"/>
<evidence type="ECO:0000256" key="1">
    <source>
        <dbReference type="ARBA" id="ARBA00004401"/>
    </source>
</evidence>
<keyword evidence="2" id="KW-1003">Cell membrane</keyword>
<dbReference type="Gene3D" id="1.10.4030.10">
    <property type="entry name" value="Porin chaperone SurA, peptide-binding domain"/>
    <property type="match status" value="1"/>
</dbReference>
<feature type="domain" description="PpiC" evidence="9">
    <location>
        <begin position="239"/>
        <end position="359"/>
    </location>
</feature>
<reference evidence="10" key="1">
    <citation type="submission" date="2016-10" db="EMBL/GenBank/DDBJ databases">
        <authorList>
            <person name="de Groot N.N."/>
        </authorList>
    </citation>
    <scope>NUCLEOTIDE SEQUENCE</scope>
</reference>
<protein>
    <submittedName>
        <fullName evidence="10">Peptidyl-prolyl cis-trans isomerase PpiD</fullName>
        <ecNumber evidence="10">5.2.1.8</ecNumber>
    </submittedName>
</protein>
<comment type="similarity">
    <text evidence="7">Belongs to the PpiD chaperone family.</text>
</comment>
<keyword evidence="3 8" id="KW-0812">Transmembrane</keyword>
<proteinExistence type="inferred from homology"/>